<accession>A0A367FKX9</accession>
<evidence type="ECO:0000313" key="5">
    <source>
        <dbReference type="Proteomes" id="UP000253094"/>
    </source>
</evidence>
<evidence type="ECO:0000313" key="4">
    <source>
        <dbReference type="EMBL" id="RCG31048.1"/>
    </source>
</evidence>
<proteinExistence type="predicted"/>
<keyword evidence="2" id="KW-0732">Signal</keyword>
<gene>
    <name evidence="4" type="ORF">DQ384_13990</name>
</gene>
<protein>
    <recommendedName>
        <fullName evidence="3">DUF8094 domain-containing protein</fullName>
    </recommendedName>
</protein>
<evidence type="ECO:0000256" key="1">
    <source>
        <dbReference type="SAM" id="MobiDB-lite"/>
    </source>
</evidence>
<feature type="compositionally biased region" description="Low complexity" evidence="1">
    <location>
        <begin position="27"/>
        <end position="47"/>
    </location>
</feature>
<organism evidence="4 5">
    <name type="scientific">Sphaerisporangium album</name>
    <dbReference type="NCBI Taxonomy" id="509200"/>
    <lineage>
        <taxon>Bacteria</taxon>
        <taxon>Bacillati</taxon>
        <taxon>Actinomycetota</taxon>
        <taxon>Actinomycetes</taxon>
        <taxon>Streptosporangiales</taxon>
        <taxon>Streptosporangiaceae</taxon>
        <taxon>Sphaerisporangium</taxon>
    </lineage>
</organism>
<keyword evidence="5" id="KW-1185">Reference proteome</keyword>
<dbReference type="AlphaFoldDB" id="A0A367FKX9"/>
<comment type="caution">
    <text evidence="4">The sequence shown here is derived from an EMBL/GenBank/DDBJ whole genome shotgun (WGS) entry which is preliminary data.</text>
</comment>
<feature type="region of interest" description="Disordered" evidence="1">
    <location>
        <begin position="17"/>
        <end position="54"/>
    </location>
</feature>
<sequence length="352" mass="37702">MRVALVLLLFALAACSTGGGPPRRSPDAVPASAPATATPVPSASPSPTGDAPAVTPEDAAVIARKVLGAEDAARAWGAESYAVDLTRDAQRLFTVTAFKSTRMKPARYTWGAPRVLVPRLGRDRYPYWFAAVADRRDAQGRDRTALLVFMKEYPTSLWQLGFASLLYPGTKPPAVLLDREGYATALPTRDDSIAISPHLMAPLHATIAEEGPGGFAAGLIAAGPQTTGYFTEVGKEQPEAKGRGLLYDSIFAATTFPIFALRTTDGGGVIMYSLTRTTLRQVKTDNALGLVPVPRNVRWATGDRPVVRRKLRVEETQQYVTQVSRKGATTPAKVMGFDGTPTSVTSDMPIEE</sequence>
<feature type="chain" id="PRO_5038664034" description="DUF8094 domain-containing protein" evidence="2">
    <location>
        <begin position="20"/>
        <end position="352"/>
    </location>
</feature>
<name>A0A367FKX9_9ACTN</name>
<dbReference type="Proteomes" id="UP000253094">
    <property type="component" value="Unassembled WGS sequence"/>
</dbReference>
<evidence type="ECO:0000256" key="2">
    <source>
        <dbReference type="SAM" id="SignalP"/>
    </source>
</evidence>
<dbReference type="Pfam" id="PF26366">
    <property type="entry name" value="DUF8094"/>
    <property type="match status" value="1"/>
</dbReference>
<evidence type="ECO:0000259" key="3">
    <source>
        <dbReference type="Pfam" id="PF26366"/>
    </source>
</evidence>
<dbReference type="PROSITE" id="PS51257">
    <property type="entry name" value="PROKAR_LIPOPROTEIN"/>
    <property type="match status" value="1"/>
</dbReference>
<feature type="domain" description="DUF8094" evidence="3">
    <location>
        <begin position="99"/>
        <end position="339"/>
    </location>
</feature>
<dbReference type="InterPro" id="IPR058407">
    <property type="entry name" value="DUF8094"/>
</dbReference>
<reference evidence="4 5" key="1">
    <citation type="submission" date="2018-06" db="EMBL/GenBank/DDBJ databases">
        <title>Sphaerisporangium craniellae sp. nov., isolated from a marine sponge in the South China Sea.</title>
        <authorList>
            <person name="Li L."/>
        </authorList>
    </citation>
    <scope>NUCLEOTIDE SEQUENCE [LARGE SCALE GENOMIC DNA]</scope>
    <source>
        <strain evidence="4 5">CCTCC AA 208026</strain>
    </source>
</reference>
<dbReference type="EMBL" id="QOIL01000006">
    <property type="protein sequence ID" value="RCG31048.1"/>
    <property type="molecule type" value="Genomic_DNA"/>
</dbReference>
<feature type="signal peptide" evidence="2">
    <location>
        <begin position="1"/>
        <end position="19"/>
    </location>
</feature>